<organism evidence="1">
    <name type="scientific">gut metagenome</name>
    <dbReference type="NCBI Taxonomy" id="749906"/>
    <lineage>
        <taxon>unclassified sequences</taxon>
        <taxon>metagenomes</taxon>
        <taxon>organismal metagenomes</taxon>
    </lineage>
</organism>
<comment type="caution">
    <text evidence="1">The sequence shown here is derived from an EMBL/GenBank/DDBJ whole genome shotgun (WGS) entry which is preliminary data.</text>
</comment>
<protein>
    <submittedName>
        <fullName evidence="1">Uncharacterized protein</fullName>
    </submittedName>
</protein>
<evidence type="ECO:0000313" key="1">
    <source>
        <dbReference type="EMBL" id="EJW94314.1"/>
    </source>
</evidence>
<proteinExistence type="predicted"/>
<accession>J9G440</accession>
<name>J9G440_9ZZZZ</name>
<dbReference type="AlphaFoldDB" id="J9G440"/>
<sequence length="54" mass="5820">MTSFLAWTNSSLSLFRSAACFTGSVPSPVISSKNIANERTPRAYIISNLLTSLP</sequence>
<reference evidence="1" key="1">
    <citation type="journal article" date="2012" name="PLoS ONE">
        <title>Gene sets for utilization of primary and secondary nutrition supplies in the distal gut of endangered iberian lynx.</title>
        <authorList>
            <person name="Alcaide M."/>
            <person name="Messina E."/>
            <person name="Richter M."/>
            <person name="Bargiela R."/>
            <person name="Peplies J."/>
            <person name="Huws S.A."/>
            <person name="Newbold C.J."/>
            <person name="Golyshin P.N."/>
            <person name="Simon M.A."/>
            <person name="Lopez G."/>
            <person name="Yakimov M.M."/>
            <person name="Ferrer M."/>
        </authorList>
    </citation>
    <scope>NUCLEOTIDE SEQUENCE</scope>
</reference>
<gene>
    <name evidence="1" type="ORF">EVA_17579</name>
</gene>
<dbReference type="EMBL" id="AMCI01006454">
    <property type="protein sequence ID" value="EJW94314.1"/>
    <property type="molecule type" value="Genomic_DNA"/>
</dbReference>